<dbReference type="Proteomes" id="UP000231343">
    <property type="component" value="Unassembled WGS sequence"/>
</dbReference>
<evidence type="ECO:0000313" key="3">
    <source>
        <dbReference type="Proteomes" id="UP000231343"/>
    </source>
</evidence>
<dbReference type="GO" id="GO:0016787">
    <property type="term" value="F:hydrolase activity"/>
    <property type="evidence" value="ECO:0007669"/>
    <property type="project" value="InterPro"/>
</dbReference>
<name>A0A2H0Y413_UNCSA</name>
<dbReference type="AlphaFoldDB" id="A0A2H0Y413"/>
<dbReference type="SUPFAM" id="SSF51556">
    <property type="entry name" value="Metallo-dependent hydrolases"/>
    <property type="match status" value="1"/>
</dbReference>
<protein>
    <recommendedName>
        <fullName evidence="1">Amidohydrolase-related domain-containing protein</fullName>
    </recommendedName>
</protein>
<reference evidence="2 3" key="1">
    <citation type="submission" date="2017-09" db="EMBL/GenBank/DDBJ databases">
        <title>Depth-based differentiation of microbial function through sediment-hosted aquifers and enrichment of novel symbionts in the deep terrestrial subsurface.</title>
        <authorList>
            <person name="Probst A.J."/>
            <person name="Ladd B."/>
            <person name="Jarett J.K."/>
            <person name="Geller-Mcgrath D.E."/>
            <person name="Sieber C.M."/>
            <person name="Emerson J.B."/>
            <person name="Anantharaman K."/>
            <person name="Thomas B.C."/>
            <person name="Malmstrom R."/>
            <person name="Stieglmeier M."/>
            <person name="Klingl A."/>
            <person name="Woyke T."/>
            <person name="Ryan C.M."/>
            <person name="Banfield J.F."/>
        </authorList>
    </citation>
    <scope>NUCLEOTIDE SEQUENCE [LARGE SCALE GENOMIC DNA]</scope>
    <source>
        <strain evidence="2">CG08_land_8_20_14_0_20_45_16</strain>
    </source>
</reference>
<sequence>MPIVFREVTLYQPRYPIVDAHSHGFEHEKHFVEMANRYVSPRETLPLFGDASVQAANDTMVRVGIYLRILKNLAAKPTSVPAANDFALRVDLQYPNLAPTGTIYLDYEHNEAEVECLAEAGIRGIALDSCWQGFHVNDRRLADVYRKISAYRMFVLMHAGVDSNAPPRDVETWPDQVLGAKDMLPDSIVIAAHLGANMNLKLAKNYRGVQGILLDLAWLMECCQGYGVYSVITWEEIAETIDVVGPGMVIYSSDYPWGDPGAQIRFWEEHLPDEA</sequence>
<organism evidence="2 3">
    <name type="scientific">Candidatus Saganbacteria bacterium CG08_land_8_20_14_0_20_45_16</name>
    <dbReference type="NCBI Taxonomy" id="2014293"/>
    <lineage>
        <taxon>Bacteria</taxon>
        <taxon>Bacillati</taxon>
        <taxon>Saganbacteria</taxon>
    </lineage>
</organism>
<dbReference type="Gene3D" id="3.20.20.140">
    <property type="entry name" value="Metal-dependent hydrolases"/>
    <property type="match status" value="1"/>
</dbReference>
<comment type="caution">
    <text evidence="2">The sequence shown here is derived from an EMBL/GenBank/DDBJ whole genome shotgun (WGS) entry which is preliminary data.</text>
</comment>
<dbReference type="Pfam" id="PF04909">
    <property type="entry name" value="Amidohydro_2"/>
    <property type="match status" value="1"/>
</dbReference>
<gene>
    <name evidence="2" type="ORF">COT42_00100</name>
</gene>
<evidence type="ECO:0000259" key="1">
    <source>
        <dbReference type="Pfam" id="PF04909"/>
    </source>
</evidence>
<evidence type="ECO:0000313" key="2">
    <source>
        <dbReference type="EMBL" id="PIS31781.1"/>
    </source>
</evidence>
<feature type="domain" description="Amidohydrolase-related" evidence="1">
    <location>
        <begin position="74"/>
        <end position="267"/>
    </location>
</feature>
<dbReference type="InterPro" id="IPR032466">
    <property type="entry name" value="Metal_Hydrolase"/>
</dbReference>
<dbReference type="EMBL" id="PEYM01000002">
    <property type="protein sequence ID" value="PIS31781.1"/>
    <property type="molecule type" value="Genomic_DNA"/>
</dbReference>
<dbReference type="InterPro" id="IPR006680">
    <property type="entry name" value="Amidohydro-rel"/>
</dbReference>
<proteinExistence type="predicted"/>
<accession>A0A2H0Y413</accession>